<evidence type="ECO:0000256" key="3">
    <source>
        <dbReference type="ARBA" id="ARBA00007106"/>
    </source>
</evidence>
<comment type="similarity">
    <text evidence="3">Belongs to the alpha-acetolactate decarboxylase family.</text>
</comment>
<keyword evidence="10" id="KW-1185">Reference proteome</keyword>
<dbReference type="UniPathway" id="UPA00626">
    <property type="reaction ID" value="UER00678"/>
</dbReference>
<keyword evidence="8" id="KW-0456">Lyase</keyword>
<gene>
    <name evidence="9" type="ORF">K452DRAFT_294486</name>
</gene>
<dbReference type="RefSeq" id="XP_033402676.1">
    <property type="nucleotide sequence ID" value="XM_033541704.1"/>
</dbReference>
<organism evidence="9 10">
    <name type="scientific">Aplosporella prunicola CBS 121167</name>
    <dbReference type="NCBI Taxonomy" id="1176127"/>
    <lineage>
        <taxon>Eukaryota</taxon>
        <taxon>Fungi</taxon>
        <taxon>Dikarya</taxon>
        <taxon>Ascomycota</taxon>
        <taxon>Pezizomycotina</taxon>
        <taxon>Dothideomycetes</taxon>
        <taxon>Dothideomycetes incertae sedis</taxon>
        <taxon>Botryosphaeriales</taxon>
        <taxon>Aplosporellaceae</taxon>
        <taxon>Aplosporella</taxon>
    </lineage>
</organism>
<name>A0A6A6BT44_9PEZI</name>
<dbReference type="GO" id="GO:0045151">
    <property type="term" value="P:acetoin biosynthetic process"/>
    <property type="evidence" value="ECO:0007669"/>
    <property type="project" value="UniProtKB-KW"/>
</dbReference>
<dbReference type="PANTHER" id="PTHR35524">
    <property type="entry name" value="ALPHA-ACETOLACTATE DECARBOXYLASE"/>
    <property type="match status" value="1"/>
</dbReference>
<evidence type="ECO:0000256" key="1">
    <source>
        <dbReference type="ARBA" id="ARBA00001784"/>
    </source>
</evidence>
<comment type="catalytic activity">
    <reaction evidence="1">
        <text>(2S)-2-acetolactate + H(+) = (R)-acetoin + CO2</text>
        <dbReference type="Rhea" id="RHEA:21580"/>
        <dbReference type="ChEBI" id="CHEBI:15378"/>
        <dbReference type="ChEBI" id="CHEBI:15686"/>
        <dbReference type="ChEBI" id="CHEBI:16526"/>
        <dbReference type="ChEBI" id="CHEBI:58476"/>
        <dbReference type="EC" id="4.1.1.5"/>
    </reaction>
</comment>
<proteinExistence type="inferred from homology"/>
<dbReference type="AlphaFoldDB" id="A0A6A6BT44"/>
<dbReference type="GeneID" id="54299201"/>
<dbReference type="PANTHER" id="PTHR35524:SF1">
    <property type="entry name" value="ALPHA-ACETOLACTATE DECARBOXYLASE"/>
    <property type="match status" value="1"/>
</dbReference>
<dbReference type="SUPFAM" id="SSF117856">
    <property type="entry name" value="AF0104/ALDC/Ptd012-like"/>
    <property type="match status" value="1"/>
</dbReference>
<reference evidence="9" key="1">
    <citation type="journal article" date="2020" name="Stud. Mycol.">
        <title>101 Dothideomycetes genomes: a test case for predicting lifestyles and emergence of pathogens.</title>
        <authorList>
            <person name="Haridas S."/>
            <person name="Albert R."/>
            <person name="Binder M."/>
            <person name="Bloem J."/>
            <person name="Labutti K."/>
            <person name="Salamov A."/>
            <person name="Andreopoulos B."/>
            <person name="Baker S."/>
            <person name="Barry K."/>
            <person name="Bills G."/>
            <person name="Bluhm B."/>
            <person name="Cannon C."/>
            <person name="Castanera R."/>
            <person name="Culley D."/>
            <person name="Daum C."/>
            <person name="Ezra D."/>
            <person name="Gonzalez J."/>
            <person name="Henrissat B."/>
            <person name="Kuo A."/>
            <person name="Liang C."/>
            <person name="Lipzen A."/>
            <person name="Lutzoni F."/>
            <person name="Magnuson J."/>
            <person name="Mondo S."/>
            <person name="Nolan M."/>
            <person name="Ohm R."/>
            <person name="Pangilinan J."/>
            <person name="Park H.-J."/>
            <person name="Ramirez L."/>
            <person name="Alfaro M."/>
            <person name="Sun H."/>
            <person name="Tritt A."/>
            <person name="Yoshinaga Y."/>
            <person name="Zwiers L.-H."/>
            <person name="Turgeon B."/>
            <person name="Goodwin S."/>
            <person name="Spatafora J."/>
            <person name="Crous P."/>
            <person name="Grigoriev I."/>
        </authorList>
    </citation>
    <scope>NUCLEOTIDE SEQUENCE</scope>
    <source>
        <strain evidence="9">CBS 121167</strain>
    </source>
</reference>
<dbReference type="Pfam" id="PF03306">
    <property type="entry name" value="AAL_decarboxy"/>
    <property type="match status" value="1"/>
</dbReference>
<evidence type="ECO:0000256" key="7">
    <source>
        <dbReference type="ARBA" id="ARBA00023061"/>
    </source>
</evidence>
<evidence type="ECO:0000256" key="6">
    <source>
        <dbReference type="ARBA" id="ARBA00022793"/>
    </source>
</evidence>
<dbReference type="Proteomes" id="UP000799438">
    <property type="component" value="Unassembled WGS sequence"/>
</dbReference>
<dbReference type="EC" id="4.1.1.5" evidence="4"/>
<dbReference type="InterPro" id="IPR005128">
    <property type="entry name" value="Acetolactate_a_deCO2ase"/>
</dbReference>
<evidence type="ECO:0000256" key="2">
    <source>
        <dbReference type="ARBA" id="ARBA00005170"/>
    </source>
</evidence>
<evidence type="ECO:0000256" key="5">
    <source>
        <dbReference type="ARBA" id="ARBA00020164"/>
    </source>
</evidence>
<sequence length="180" mass="18591">MVIPIPNDIFQYSVPSAPFSGLQDAGPTASALTNHGTYGIGIFCPNSNANANSGHENAGNDTLILLDSTAYRVSGGGGSGGKKGAVSVAAPEAGLPFAMVTPFAPTCRSAINGLNGIEALENEFKEMPNSYVSFRIKARFESVLLERDDGEVVRDVEGTIFGFAVPVWAAPVSGKGDPGL</sequence>
<accession>A0A6A6BT44</accession>
<evidence type="ECO:0000256" key="8">
    <source>
        <dbReference type="ARBA" id="ARBA00023239"/>
    </source>
</evidence>
<dbReference type="GO" id="GO:0047605">
    <property type="term" value="F:acetolactate decarboxylase activity"/>
    <property type="evidence" value="ECO:0007669"/>
    <property type="project" value="UniProtKB-EC"/>
</dbReference>
<evidence type="ECO:0000313" key="10">
    <source>
        <dbReference type="Proteomes" id="UP000799438"/>
    </source>
</evidence>
<evidence type="ECO:0000313" key="9">
    <source>
        <dbReference type="EMBL" id="KAF2146968.1"/>
    </source>
</evidence>
<dbReference type="EMBL" id="ML995475">
    <property type="protein sequence ID" value="KAF2146968.1"/>
    <property type="molecule type" value="Genomic_DNA"/>
</dbReference>
<dbReference type="OrthoDB" id="509395at2759"/>
<comment type="pathway">
    <text evidence="2">Polyol metabolism; (R,R)-butane-2,3-diol biosynthesis; (R,R)-butane-2,3-diol from pyruvate: step 2/3.</text>
</comment>
<keyword evidence="7" id="KW-0005">Acetoin biosynthesis</keyword>
<evidence type="ECO:0000256" key="4">
    <source>
        <dbReference type="ARBA" id="ARBA00013204"/>
    </source>
</evidence>
<dbReference type="Gene3D" id="3.30.1330.80">
    <property type="entry name" value="Hypothetical protein, similar to alpha- acetolactate decarboxylase, domain 2"/>
    <property type="match status" value="1"/>
</dbReference>
<protein>
    <recommendedName>
        <fullName evidence="5">Alpha-acetolactate decarboxylase</fullName>
        <ecNumber evidence="4">4.1.1.5</ecNumber>
    </recommendedName>
</protein>
<keyword evidence="6" id="KW-0210">Decarboxylase</keyword>